<evidence type="ECO:0000313" key="4">
    <source>
        <dbReference type="Proteomes" id="UP000235392"/>
    </source>
</evidence>
<evidence type="ECO:0000256" key="2">
    <source>
        <dbReference type="SAM" id="MobiDB-lite"/>
    </source>
</evidence>
<feature type="compositionally biased region" description="Basic and acidic residues" evidence="2">
    <location>
        <begin position="1074"/>
        <end position="1090"/>
    </location>
</feature>
<feature type="coiled-coil region" evidence="1">
    <location>
        <begin position="778"/>
        <end position="848"/>
    </location>
</feature>
<feature type="compositionally biased region" description="Basic and acidic residues" evidence="2">
    <location>
        <begin position="132"/>
        <end position="149"/>
    </location>
</feature>
<feature type="coiled-coil region" evidence="1">
    <location>
        <begin position="889"/>
        <end position="923"/>
    </location>
</feature>
<proteinExistence type="predicted"/>
<feature type="region of interest" description="Disordered" evidence="2">
    <location>
        <begin position="1"/>
        <end position="334"/>
    </location>
</feature>
<protein>
    <submittedName>
        <fullName evidence="3">Uncharacterized protein</fullName>
    </submittedName>
</protein>
<dbReference type="EMBL" id="PGCI01000758">
    <property type="protein sequence ID" value="PLW17090.1"/>
    <property type="molecule type" value="Genomic_DNA"/>
</dbReference>
<organism evidence="3 4">
    <name type="scientific">Puccinia coronata f. sp. avenae</name>
    <dbReference type="NCBI Taxonomy" id="200324"/>
    <lineage>
        <taxon>Eukaryota</taxon>
        <taxon>Fungi</taxon>
        <taxon>Dikarya</taxon>
        <taxon>Basidiomycota</taxon>
        <taxon>Pucciniomycotina</taxon>
        <taxon>Pucciniomycetes</taxon>
        <taxon>Pucciniales</taxon>
        <taxon>Pucciniaceae</taxon>
        <taxon>Puccinia</taxon>
    </lineage>
</organism>
<feature type="compositionally biased region" description="Polar residues" evidence="2">
    <location>
        <begin position="1093"/>
        <end position="1108"/>
    </location>
</feature>
<accession>A0A2N5SV41</accession>
<feature type="coiled-coil region" evidence="1">
    <location>
        <begin position="600"/>
        <end position="634"/>
    </location>
</feature>
<comment type="caution">
    <text evidence="3">The sequence shown here is derived from an EMBL/GenBank/DDBJ whole genome shotgun (WGS) entry which is preliminary data.</text>
</comment>
<feature type="compositionally biased region" description="Basic and acidic residues" evidence="2">
    <location>
        <begin position="192"/>
        <end position="219"/>
    </location>
</feature>
<feature type="compositionally biased region" description="Polar residues" evidence="2">
    <location>
        <begin position="89"/>
        <end position="102"/>
    </location>
</feature>
<feature type="compositionally biased region" description="Polar residues" evidence="2">
    <location>
        <begin position="235"/>
        <end position="254"/>
    </location>
</feature>
<dbReference type="AlphaFoldDB" id="A0A2N5SV41"/>
<dbReference type="Proteomes" id="UP000235392">
    <property type="component" value="Unassembled WGS sequence"/>
</dbReference>
<evidence type="ECO:0000313" key="3">
    <source>
        <dbReference type="EMBL" id="PLW17090.1"/>
    </source>
</evidence>
<feature type="compositionally biased region" description="Basic and acidic residues" evidence="2">
    <location>
        <begin position="8"/>
        <end position="17"/>
    </location>
</feature>
<feature type="region of interest" description="Disordered" evidence="2">
    <location>
        <begin position="1016"/>
        <end position="1139"/>
    </location>
</feature>
<feature type="compositionally biased region" description="Basic and acidic residues" evidence="2">
    <location>
        <begin position="284"/>
        <end position="305"/>
    </location>
</feature>
<name>A0A2N5SV41_9BASI</name>
<evidence type="ECO:0000256" key="1">
    <source>
        <dbReference type="SAM" id="Coils"/>
    </source>
</evidence>
<reference evidence="3 4" key="1">
    <citation type="submission" date="2017-11" db="EMBL/GenBank/DDBJ databases">
        <title>De novo assembly and phasing of dikaryotic genomes from two isolates of Puccinia coronata f. sp. avenae, the causal agent of oat crown rust.</title>
        <authorList>
            <person name="Miller M.E."/>
            <person name="Zhang Y."/>
            <person name="Omidvar V."/>
            <person name="Sperschneider J."/>
            <person name="Schwessinger B."/>
            <person name="Raley C."/>
            <person name="Palmer J.M."/>
            <person name="Garnica D."/>
            <person name="Upadhyaya N."/>
            <person name="Rathjen J."/>
            <person name="Taylor J.M."/>
            <person name="Park R.F."/>
            <person name="Dodds P.N."/>
            <person name="Hirsch C.D."/>
            <person name="Kianian S.F."/>
            <person name="Figueroa M."/>
        </authorList>
    </citation>
    <scope>NUCLEOTIDE SEQUENCE [LARGE SCALE GENOMIC DNA]</scope>
    <source>
        <strain evidence="3">12SD80</strain>
    </source>
</reference>
<keyword evidence="1" id="KW-0175">Coiled coil</keyword>
<sequence>MASASDQEQYKTCRETPSKGVSRPSPHQFRAKLGAMRGSIGLQPTQIRRPDPDISVGSRGRSPHSATRSPPFVGLLGRPAKNPHPYSRNKLSSTSSPQTSETFPYKRASASLLPNKTSELRLRQPPCDENESDRRPNETVYRTENDRGIKMSRSTLQAPPSAAAQIHKSSQAEYPARETQVGLTAARSSGYSDRRSHFEESAEKPRGEINPRSDSDGSSEHNYSSARTLRREDPNSLSTSSPHPGAINQLNGSSPPAADRSSLASFTDVPISQIGIDDYNGTRTADRGGKEKSGKGENREAEALKRSAPFSKPGSRKRQFVSPPESHLSHTSSKAQVVASFDDFLSTVGEKNTTLAEELDRTVKENHNLRAQIDMNEVERRRYRESLKNLTSKILREKGKIEHNFNEMKHQMRDRLELEKTQSKATSTELGSLRKEIRESLEAFHSIQEMPGAQENDMKEPDCIICVGFPDARKAINVAKEVDQDRQKKQMVIDILRKELESKCGQVTEMSQRIHEIENLSGHQSIHMSRMEESWKEKSQKIQLTVQRKTELILGRLDEKYFLEEEKLRSRIEGLEKQISSQSQGCAEHSKELEVFRFKLEQSKRSLEIEQQDNAKHRQESSKLNNEISCAEAKICLLEGLASRLAKENFKLDASRSKIGTENISLRNRCVAFSEDLIFHQNILAKANQDVESFKSKLEDRQSVLLALQACESANESSKLEVRAFKEKIEKIEYQNVMLETEKACMNLHLSECHLKIEDLEYKQKEVIQVSTRDFNEARRLHHETIDLKENIRKLEADLDNTKEENQKIQKDILSEKEQVISNQNREVQKLQAQVADLNLRNSELEMAGELRYSKETVDRLSETVNRQIHKQEEFDQLLKERLESEKRLTNMYEETKRLRDLLEKHEKEEGNLQARLKITQKELEGCKSEIGDLKDSNALQVSAAADILNETEKQASESRKQAVSSAREKAVAALEHKYELVLMNANNEKKRLAKQLQDSERRLLAMSAELAKAKGKPSLEECFSSSEHNDQTSRPPPIRKQSEAIVGVTDSDFIKKQQTIPKTVRVESQIHSQDNDHSPSQRESRREIADITQKSNMATSVVSQARNENPELQAAIPRASRFKRATRNAGVKKQTKRS</sequence>
<gene>
    <name evidence="3" type="ORF">PCASD_16900</name>
</gene>